<gene>
    <name evidence="1" type="ORF">GCM10023116_26160</name>
</gene>
<evidence type="ECO:0000313" key="1">
    <source>
        <dbReference type="EMBL" id="GAA4650333.1"/>
    </source>
</evidence>
<keyword evidence="2" id="KW-1185">Reference proteome</keyword>
<name>A0ABP8V4E0_9GAMM</name>
<sequence>MKKYSFTGIESNGFLLKGTIPQGKAIELAGDDFKFSKPEFSNDVRCALLVVRIEQLSTWGIPFIHWTYPEAVWMLELCDSSFLAIKAHTPAYMWGALSLMDKYNTDMGSMELSKTGDSATILVSAKKSKFSASLEGVTQGDTELISNLWTRNRNGKYYRIPWGDNKPTSVYRLYSKVEDNTLGNEIFGKDITWDDEAIYFIDRLHQCAPAYSESPII</sequence>
<protein>
    <submittedName>
        <fullName evidence="1">Uncharacterized protein</fullName>
    </submittedName>
</protein>
<reference evidence="2" key="1">
    <citation type="journal article" date="2019" name="Int. J. Syst. Evol. Microbiol.">
        <title>The Global Catalogue of Microorganisms (GCM) 10K type strain sequencing project: providing services to taxonomists for standard genome sequencing and annotation.</title>
        <authorList>
            <consortium name="The Broad Institute Genomics Platform"/>
            <consortium name="The Broad Institute Genome Sequencing Center for Infectious Disease"/>
            <person name="Wu L."/>
            <person name="Ma J."/>
        </authorList>
    </citation>
    <scope>NUCLEOTIDE SEQUENCE [LARGE SCALE GENOMIC DNA]</scope>
    <source>
        <strain evidence="2">JCM 17805</strain>
    </source>
</reference>
<proteinExistence type="predicted"/>
<comment type="caution">
    <text evidence="1">The sequence shown here is derived from an EMBL/GenBank/DDBJ whole genome shotgun (WGS) entry which is preliminary data.</text>
</comment>
<organism evidence="1 2">
    <name type="scientific">Kistimonas scapharcae</name>
    <dbReference type="NCBI Taxonomy" id="1036133"/>
    <lineage>
        <taxon>Bacteria</taxon>
        <taxon>Pseudomonadati</taxon>
        <taxon>Pseudomonadota</taxon>
        <taxon>Gammaproteobacteria</taxon>
        <taxon>Oceanospirillales</taxon>
        <taxon>Endozoicomonadaceae</taxon>
        <taxon>Kistimonas</taxon>
    </lineage>
</organism>
<evidence type="ECO:0000313" key="2">
    <source>
        <dbReference type="Proteomes" id="UP001500604"/>
    </source>
</evidence>
<accession>A0ABP8V4E0</accession>
<dbReference type="Proteomes" id="UP001500604">
    <property type="component" value="Unassembled WGS sequence"/>
</dbReference>
<dbReference type="RefSeq" id="WP_345196489.1">
    <property type="nucleotide sequence ID" value="NZ_BAABFL010000386.1"/>
</dbReference>
<dbReference type="EMBL" id="BAABFL010000386">
    <property type="protein sequence ID" value="GAA4650333.1"/>
    <property type="molecule type" value="Genomic_DNA"/>
</dbReference>